<feature type="domain" description="HTH marR-type" evidence="1">
    <location>
        <begin position="10"/>
        <end position="145"/>
    </location>
</feature>
<dbReference type="PANTHER" id="PTHR33164:SF99">
    <property type="entry name" value="MARR FAMILY REGULATORY PROTEIN"/>
    <property type="match status" value="1"/>
</dbReference>
<dbReference type="GO" id="GO:0006950">
    <property type="term" value="P:response to stress"/>
    <property type="evidence" value="ECO:0007669"/>
    <property type="project" value="TreeGrafter"/>
</dbReference>
<keyword evidence="2" id="KW-0238">DNA-binding</keyword>
<dbReference type="Pfam" id="PF12802">
    <property type="entry name" value="MarR_2"/>
    <property type="match status" value="1"/>
</dbReference>
<dbReference type="InterPro" id="IPR036390">
    <property type="entry name" value="WH_DNA-bd_sf"/>
</dbReference>
<evidence type="ECO:0000259" key="1">
    <source>
        <dbReference type="PROSITE" id="PS50995"/>
    </source>
</evidence>
<evidence type="ECO:0000313" key="3">
    <source>
        <dbReference type="Proteomes" id="UP000193244"/>
    </source>
</evidence>
<sequence length="156" mass="17460">MTENWLTPAEAGLWRQWVDVQWKLERRLGEQLRPFGLTHGEYAILSILEANGPTGCRMTRLGELTQNPKTRLTQQVRRLEQAHLVSRAAVEEDARGVRVVLTDEGRRVLAAAAPGHSHVVRELVVGHIGEEDARVFARVLRDIENRLDAQGQAAGS</sequence>
<keyword evidence="3" id="KW-1185">Reference proteome</keyword>
<dbReference type="PROSITE" id="PS50995">
    <property type="entry name" value="HTH_MARR_2"/>
    <property type="match status" value="1"/>
</dbReference>
<dbReference type="Gene3D" id="1.10.10.10">
    <property type="entry name" value="Winged helix-like DNA-binding domain superfamily/Winged helix DNA-binding domain"/>
    <property type="match status" value="1"/>
</dbReference>
<dbReference type="GO" id="GO:0003700">
    <property type="term" value="F:DNA-binding transcription factor activity"/>
    <property type="evidence" value="ECO:0007669"/>
    <property type="project" value="InterPro"/>
</dbReference>
<gene>
    <name evidence="2" type="ORF">SAMN06296010_0977</name>
</gene>
<proteinExistence type="predicted"/>
<dbReference type="InterPro" id="IPR039422">
    <property type="entry name" value="MarR/SlyA-like"/>
</dbReference>
<dbReference type="PANTHER" id="PTHR33164">
    <property type="entry name" value="TRANSCRIPTIONAL REGULATOR, MARR FAMILY"/>
    <property type="match status" value="1"/>
</dbReference>
<accession>A0A1X7IXQ5</accession>
<protein>
    <submittedName>
        <fullName evidence="2">DNA-binding transcriptional regulator, MarR family</fullName>
    </submittedName>
</protein>
<dbReference type="AlphaFoldDB" id="A0A1X7IXQ5"/>
<dbReference type="EMBL" id="FXAY01000001">
    <property type="protein sequence ID" value="SMG19582.1"/>
    <property type="molecule type" value="Genomic_DNA"/>
</dbReference>
<dbReference type="SMART" id="SM00347">
    <property type="entry name" value="HTH_MARR"/>
    <property type="match status" value="1"/>
</dbReference>
<evidence type="ECO:0000313" key="2">
    <source>
        <dbReference type="EMBL" id="SMG19582.1"/>
    </source>
</evidence>
<dbReference type="Proteomes" id="UP000193244">
    <property type="component" value="Unassembled WGS sequence"/>
</dbReference>
<organism evidence="2 3">
    <name type="scientific">Agreia pratensis</name>
    <dbReference type="NCBI Taxonomy" id="150121"/>
    <lineage>
        <taxon>Bacteria</taxon>
        <taxon>Bacillati</taxon>
        <taxon>Actinomycetota</taxon>
        <taxon>Actinomycetes</taxon>
        <taxon>Micrococcales</taxon>
        <taxon>Microbacteriaceae</taxon>
        <taxon>Agreia</taxon>
    </lineage>
</organism>
<dbReference type="SUPFAM" id="SSF46785">
    <property type="entry name" value="Winged helix' DNA-binding domain"/>
    <property type="match status" value="1"/>
</dbReference>
<dbReference type="OrthoDB" id="3821431at2"/>
<dbReference type="InterPro" id="IPR036388">
    <property type="entry name" value="WH-like_DNA-bd_sf"/>
</dbReference>
<name>A0A1X7IXQ5_9MICO</name>
<dbReference type="InterPro" id="IPR000835">
    <property type="entry name" value="HTH_MarR-typ"/>
</dbReference>
<dbReference type="GO" id="GO:0003677">
    <property type="term" value="F:DNA binding"/>
    <property type="evidence" value="ECO:0007669"/>
    <property type="project" value="UniProtKB-KW"/>
</dbReference>
<dbReference type="STRING" id="150121.SAMN06296010_0977"/>
<reference evidence="3" key="1">
    <citation type="submission" date="2017-04" db="EMBL/GenBank/DDBJ databases">
        <authorList>
            <person name="Varghese N."/>
            <person name="Submissions S."/>
        </authorList>
    </citation>
    <scope>NUCLEOTIDE SEQUENCE [LARGE SCALE GENOMIC DNA]</scope>
    <source>
        <strain evidence="3">VKM Ac-2510</strain>
    </source>
</reference>
<dbReference type="RefSeq" id="WP_085483407.1">
    <property type="nucleotide sequence ID" value="NZ_FXAY01000001.1"/>
</dbReference>